<protein>
    <recommendedName>
        <fullName evidence="11">SHOCT domain-containing protein</fullName>
    </recommendedName>
</protein>
<dbReference type="EMBL" id="LAVA02000038">
    <property type="protein sequence ID" value="OIJ66603.1"/>
    <property type="molecule type" value="Genomic_DNA"/>
</dbReference>
<dbReference type="OrthoDB" id="7596142at2"/>
<evidence type="ECO:0000256" key="4">
    <source>
        <dbReference type="ARBA" id="ARBA00022989"/>
    </source>
</evidence>
<dbReference type="AlphaFoldDB" id="A0A1J4NW88"/>
<dbReference type="Pfam" id="PF13396">
    <property type="entry name" value="PLDc_N"/>
    <property type="match status" value="1"/>
</dbReference>
<dbReference type="InterPro" id="IPR027379">
    <property type="entry name" value="CLS_N"/>
</dbReference>
<keyword evidence="5 6" id="KW-0472">Membrane</keyword>
<feature type="domain" description="Cardiolipin synthase N-terminal" evidence="8">
    <location>
        <begin position="10"/>
        <end position="54"/>
    </location>
</feature>
<keyword evidence="2" id="KW-1003">Cell membrane</keyword>
<keyword evidence="4 6" id="KW-1133">Transmembrane helix</keyword>
<evidence type="ECO:0000256" key="6">
    <source>
        <dbReference type="SAM" id="Phobius"/>
    </source>
</evidence>
<reference evidence="9" key="1">
    <citation type="submission" date="2016-10" db="EMBL/GenBank/DDBJ databases">
        <title>Genome sequence of Streptomyces mangrovisoli MUSC 149.</title>
        <authorList>
            <person name="Lee L.-H."/>
            <person name="Ser H.-L."/>
        </authorList>
    </citation>
    <scope>NUCLEOTIDE SEQUENCE [LARGE SCALE GENOMIC DNA]</scope>
    <source>
        <strain evidence="9">MUSC 149</strain>
    </source>
</reference>
<evidence type="ECO:0000256" key="5">
    <source>
        <dbReference type="ARBA" id="ARBA00023136"/>
    </source>
</evidence>
<feature type="domain" description="SHOCT" evidence="7">
    <location>
        <begin position="93"/>
        <end position="120"/>
    </location>
</feature>
<evidence type="ECO:0000256" key="2">
    <source>
        <dbReference type="ARBA" id="ARBA00022475"/>
    </source>
</evidence>
<evidence type="ECO:0000259" key="8">
    <source>
        <dbReference type="Pfam" id="PF13396"/>
    </source>
</evidence>
<gene>
    <name evidence="9" type="ORF">WN71_017980</name>
</gene>
<evidence type="ECO:0000313" key="9">
    <source>
        <dbReference type="EMBL" id="OIJ66603.1"/>
    </source>
</evidence>
<proteinExistence type="predicted"/>
<feature type="transmembrane region" description="Helical" evidence="6">
    <location>
        <begin position="33"/>
        <end position="53"/>
    </location>
</feature>
<sequence>MLWFFLWVMWFALLFRVIVDVFRDDSLSGWAKAGWTVFVCLLPFLGIFVYLIARGRGMGERTLREAQQRDAAFRSYVQGAAAEAPATGPSRADELARLAGLHEHGDLTDAEYETAKAKVLTAA</sequence>
<comment type="subcellular location">
    <subcellularLocation>
        <location evidence="1">Cell membrane</location>
        <topology evidence="1">Multi-pass membrane protein</topology>
    </subcellularLocation>
</comment>
<evidence type="ECO:0008006" key="11">
    <source>
        <dbReference type="Google" id="ProtNLM"/>
    </source>
</evidence>
<dbReference type="Proteomes" id="UP000034196">
    <property type="component" value="Unassembled WGS sequence"/>
</dbReference>
<evidence type="ECO:0000256" key="1">
    <source>
        <dbReference type="ARBA" id="ARBA00004651"/>
    </source>
</evidence>
<dbReference type="InterPro" id="IPR018649">
    <property type="entry name" value="SHOCT"/>
</dbReference>
<dbReference type="STRING" id="1428628.WN71_017980"/>
<comment type="caution">
    <text evidence="9">The sequence shown here is derived from an EMBL/GenBank/DDBJ whole genome shotgun (WGS) entry which is preliminary data.</text>
</comment>
<keyword evidence="3 6" id="KW-0812">Transmembrane</keyword>
<evidence type="ECO:0000259" key="7">
    <source>
        <dbReference type="Pfam" id="PF09851"/>
    </source>
</evidence>
<evidence type="ECO:0000313" key="10">
    <source>
        <dbReference type="Proteomes" id="UP000034196"/>
    </source>
</evidence>
<evidence type="ECO:0000256" key="3">
    <source>
        <dbReference type="ARBA" id="ARBA00022692"/>
    </source>
</evidence>
<accession>A0A1J4NW88</accession>
<dbReference type="Pfam" id="PF09851">
    <property type="entry name" value="SHOCT"/>
    <property type="match status" value="1"/>
</dbReference>
<organism evidence="9 10">
    <name type="scientific">Streptomyces mangrovisoli</name>
    <dbReference type="NCBI Taxonomy" id="1428628"/>
    <lineage>
        <taxon>Bacteria</taxon>
        <taxon>Bacillati</taxon>
        <taxon>Actinomycetota</taxon>
        <taxon>Actinomycetes</taxon>
        <taxon>Kitasatosporales</taxon>
        <taxon>Streptomycetaceae</taxon>
        <taxon>Streptomyces</taxon>
    </lineage>
</organism>
<dbReference type="GO" id="GO:0005886">
    <property type="term" value="C:plasma membrane"/>
    <property type="evidence" value="ECO:0007669"/>
    <property type="project" value="UniProtKB-SubCell"/>
</dbReference>
<keyword evidence="10" id="KW-1185">Reference proteome</keyword>
<name>A0A1J4NW88_9ACTN</name>